<protein>
    <submittedName>
        <fullName evidence="6">Heat shock protein 90 putative</fullName>
    </submittedName>
</protein>
<comment type="similarity">
    <text evidence="1">Belongs to the heat shock protein 90 family.</text>
</comment>
<reference evidence="6" key="1">
    <citation type="journal article" date="2011" name="PLoS Biol.">
        <title>Gene gain and loss during evolution of obligate parasitism in the white rust pathogen of Arabidopsis thaliana.</title>
        <authorList>
            <person name="Kemen E."/>
            <person name="Gardiner A."/>
            <person name="Schultz-Larsen T."/>
            <person name="Kemen A.C."/>
            <person name="Balmuth A.L."/>
            <person name="Robert-Seilaniantz A."/>
            <person name="Bailey K."/>
            <person name="Holub E."/>
            <person name="Studholme D.J."/>
            <person name="Maclean D."/>
            <person name="Jones J.D."/>
        </authorList>
    </citation>
    <scope>NUCLEOTIDE SEQUENCE</scope>
</reference>
<dbReference type="InterPro" id="IPR001404">
    <property type="entry name" value="Hsp90_fam"/>
</dbReference>
<keyword evidence="3" id="KW-0067">ATP-binding</keyword>
<dbReference type="GO" id="GO:0051082">
    <property type="term" value="F:unfolded protein binding"/>
    <property type="evidence" value="ECO:0007669"/>
    <property type="project" value="InterPro"/>
</dbReference>
<evidence type="ECO:0000256" key="1">
    <source>
        <dbReference type="ARBA" id="ARBA00008239"/>
    </source>
</evidence>
<keyword evidence="6" id="KW-0346">Stress response</keyword>
<evidence type="ECO:0000256" key="5">
    <source>
        <dbReference type="SAM" id="MobiDB-lite"/>
    </source>
</evidence>
<reference evidence="6" key="2">
    <citation type="submission" date="2011-02" db="EMBL/GenBank/DDBJ databases">
        <authorList>
            <person name="MacLean D."/>
        </authorList>
    </citation>
    <scope>NUCLEOTIDE SEQUENCE</scope>
</reference>
<organism evidence="6">
    <name type="scientific">Albugo laibachii Nc14</name>
    <dbReference type="NCBI Taxonomy" id="890382"/>
    <lineage>
        <taxon>Eukaryota</taxon>
        <taxon>Sar</taxon>
        <taxon>Stramenopiles</taxon>
        <taxon>Oomycota</taxon>
        <taxon>Peronosporomycetes</taxon>
        <taxon>Albuginales</taxon>
        <taxon>Albuginaceae</taxon>
        <taxon>Albugo</taxon>
    </lineage>
</organism>
<dbReference type="AlphaFoldDB" id="F0W887"/>
<keyword evidence="2" id="KW-0547">Nucleotide-binding</keyword>
<gene>
    <name evidence="6" type="primary">AlNc14C33G3047</name>
    <name evidence="6" type="ORF">ALNC14_035140</name>
</gene>
<dbReference type="SUPFAM" id="SSF55874">
    <property type="entry name" value="ATPase domain of HSP90 chaperone/DNA topoisomerase II/histidine kinase"/>
    <property type="match status" value="1"/>
</dbReference>
<feature type="compositionally biased region" description="Basic and acidic residues" evidence="5">
    <location>
        <begin position="71"/>
        <end position="87"/>
    </location>
</feature>
<accession>F0W887</accession>
<dbReference type="Pfam" id="PF00183">
    <property type="entry name" value="HSP90"/>
    <property type="match status" value="1"/>
</dbReference>
<evidence type="ECO:0000313" key="6">
    <source>
        <dbReference type="EMBL" id="CCA17371.1"/>
    </source>
</evidence>
<dbReference type="PANTHER" id="PTHR11528">
    <property type="entry name" value="HEAT SHOCK PROTEIN 90 FAMILY MEMBER"/>
    <property type="match status" value="1"/>
</dbReference>
<name>F0W887_9STRA</name>
<keyword evidence="4" id="KW-0143">Chaperone</keyword>
<evidence type="ECO:0000256" key="2">
    <source>
        <dbReference type="ARBA" id="ARBA00022741"/>
    </source>
</evidence>
<dbReference type="GO" id="GO:0005524">
    <property type="term" value="F:ATP binding"/>
    <property type="evidence" value="ECO:0007669"/>
    <property type="project" value="UniProtKB-KW"/>
</dbReference>
<proteinExistence type="inferred from homology"/>
<dbReference type="Gene3D" id="3.30.230.80">
    <property type="match status" value="1"/>
</dbReference>
<dbReference type="GO" id="GO:0016887">
    <property type="term" value="F:ATP hydrolysis activity"/>
    <property type="evidence" value="ECO:0007669"/>
    <property type="project" value="InterPro"/>
</dbReference>
<dbReference type="InterPro" id="IPR036890">
    <property type="entry name" value="HATPase_C_sf"/>
</dbReference>
<dbReference type="GO" id="GO:0140662">
    <property type="term" value="F:ATP-dependent protein folding chaperone"/>
    <property type="evidence" value="ECO:0007669"/>
    <property type="project" value="InterPro"/>
</dbReference>
<evidence type="ECO:0000256" key="4">
    <source>
        <dbReference type="ARBA" id="ARBA00023186"/>
    </source>
</evidence>
<feature type="region of interest" description="Disordered" evidence="5">
    <location>
        <begin position="55"/>
        <end position="98"/>
    </location>
</feature>
<evidence type="ECO:0000256" key="3">
    <source>
        <dbReference type="ARBA" id="ARBA00022840"/>
    </source>
</evidence>
<sequence>MVGVDHSEPIPRGTKVVLKLKEDMLGYLEERKLKDLLKKHSEFIGFPIKLYVEKTEEKEVTDDEEEDDKEDGDRPKVKEVTEEQGEKKKAKRIKQVTHEWSHLNSTKPDWMRKPEEVTQEEYAAFHKSLTNEWACSSDKLLG</sequence>
<dbReference type="Gene3D" id="3.30.565.10">
    <property type="entry name" value="Histidine kinase-like ATPase, C-terminal domain"/>
    <property type="match status" value="1"/>
</dbReference>
<dbReference type="PRINTS" id="PR00775">
    <property type="entry name" value="HEATSHOCK90"/>
</dbReference>
<dbReference type="HOGENOM" id="CLU_1819396_0_0_1"/>
<dbReference type="EMBL" id="FR824078">
    <property type="protein sequence ID" value="CCA17371.1"/>
    <property type="molecule type" value="Genomic_DNA"/>
</dbReference>
<dbReference type="InterPro" id="IPR020575">
    <property type="entry name" value="Hsp90_N"/>
</dbReference>
<feature type="compositionally biased region" description="Acidic residues" evidence="5">
    <location>
        <begin position="59"/>
        <end position="70"/>
    </location>
</feature>